<evidence type="ECO:0000256" key="1">
    <source>
        <dbReference type="ARBA" id="ARBA00001917"/>
    </source>
</evidence>
<keyword evidence="4" id="KW-0028">Amino-acid biosynthesis</keyword>
<evidence type="ECO:0000256" key="13">
    <source>
        <dbReference type="ARBA" id="ARBA00023291"/>
    </source>
</evidence>
<evidence type="ECO:0000259" key="15">
    <source>
        <dbReference type="PROSITE" id="PS51278"/>
    </source>
</evidence>
<comment type="cofactor">
    <cofactor evidence="1">
        <name>FMN</name>
        <dbReference type="ChEBI" id="CHEBI:58210"/>
    </cofactor>
</comment>
<keyword evidence="8" id="KW-0315">Glutamine amidotransferase</keyword>
<dbReference type="GO" id="GO:0019676">
    <property type="term" value="P:ammonia assimilation cycle"/>
    <property type="evidence" value="ECO:0007669"/>
    <property type="project" value="TreeGrafter"/>
</dbReference>
<evidence type="ECO:0000313" key="17">
    <source>
        <dbReference type="Proteomes" id="UP000243376"/>
    </source>
</evidence>
<comment type="similarity">
    <text evidence="3">Belongs to the glutamate synthase family.</text>
</comment>
<reference evidence="16 17" key="1">
    <citation type="submission" date="2018-01" db="EMBL/GenBank/DDBJ databases">
        <title>Metagenomic assembled genomes from two thermal pools in the Uzon Caldera, Kamchatka, Russia.</title>
        <authorList>
            <person name="Wilkins L."/>
            <person name="Ettinger C."/>
        </authorList>
    </citation>
    <scope>NUCLEOTIDE SEQUENCE [LARGE SCALE GENOMIC DNA]</scope>
    <source>
        <strain evidence="16">ZAV-02</strain>
    </source>
</reference>
<evidence type="ECO:0000256" key="14">
    <source>
        <dbReference type="ARBA" id="ARBA00029440"/>
    </source>
</evidence>
<dbReference type="GO" id="GO:0051538">
    <property type="term" value="F:3 iron, 4 sulfur cluster binding"/>
    <property type="evidence" value="ECO:0007669"/>
    <property type="project" value="UniProtKB-KW"/>
</dbReference>
<keyword evidence="11" id="KW-0411">Iron-sulfur</keyword>
<evidence type="ECO:0000256" key="3">
    <source>
        <dbReference type="ARBA" id="ARBA00009716"/>
    </source>
</evidence>
<dbReference type="GO" id="GO:0015930">
    <property type="term" value="F:glutamate synthase activity"/>
    <property type="evidence" value="ECO:0007669"/>
    <property type="project" value="TreeGrafter"/>
</dbReference>
<dbReference type="Proteomes" id="UP000243376">
    <property type="component" value="Unassembled WGS sequence"/>
</dbReference>
<evidence type="ECO:0000256" key="2">
    <source>
        <dbReference type="ARBA" id="ARBA00001927"/>
    </source>
</evidence>
<gene>
    <name evidence="16" type="ORF">C0184_09745</name>
</gene>
<dbReference type="InterPro" id="IPR017932">
    <property type="entry name" value="GATase_2_dom"/>
</dbReference>
<evidence type="ECO:0000256" key="8">
    <source>
        <dbReference type="ARBA" id="ARBA00022962"/>
    </source>
</evidence>
<keyword evidence="12" id="KW-0314">Glutamate biosynthesis</keyword>
<dbReference type="GO" id="GO:0006537">
    <property type="term" value="P:glutamate biosynthetic process"/>
    <property type="evidence" value="ECO:0007669"/>
    <property type="project" value="UniProtKB-KW"/>
</dbReference>
<keyword evidence="10" id="KW-0408">Iron</keyword>
<dbReference type="Gene3D" id="3.60.20.10">
    <property type="entry name" value="Glutamine Phosphoribosylpyrophosphate, subunit 1, domain 1"/>
    <property type="match status" value="1"/>
</dbReference>
<keyword evidence="6" id="KW-0288">FMN</keyword>
<keyword evidence="13" id="KW-0003">3Fe-4S</keyword>
<evidence type="ECO:0000256" key="4">
    <source>
        <dbReference type="ARBA" id="ARBA00022605"/>
    </source>
</evidence>
<evidence type="ECO:0000256" key="9">
    <source>
        <dbReference type="ARBA" id="ARBA00023002"/>
    </source>
</evidence>
<evidence type="ECO:0000256" key="5">
    <source>
        <dbReference type="ARBA" id="ARBA00022630"/>
    </source>
</evidence>
<feature type="non-terminal residue" evidence="16">
    <location>
        <position position="106"/>
    </location>
</feature>
<name>A0A2J6X3J9_9CHLR</name>
<accession>A0A2J6X3J9</accession>
<dbReference type="SUPFAM" id="SSF56235">
    <property type="entry name" value="N-terminal nucleophile aminohydrolases (Ntn hydrolases)"/>
    <property type="match status" value="1"/>
</dbReference>
<dbReference type="AlphaFoldDB" id="A0A2J6X3J9"/>
<proteinExistence type="inferred from homology"/>
<comment type="pathway">
    <text evidence="14">Amino-acid biosynthesis.</text>
</comment>
<dbReference type="InterPro" id="IPR029055">
    <property type="entry name" value="Ntn_hydrolases_N"/>
</dbReference>
<protein>
    <recommendedName>
        <fullName evidence="15">Glutamine amidotransferase type-2 domain-containing protein</fullName>
    </recommendedName>
</protein>
<dbReference type="GO" id="GO:0046872">
    <property type="term" value="F:metal ion binding"/>
    <property type="evidence" value="ECO:0007669"/>
    <property type="project" value="UniProtKB-KW"/>
</dbReference>
<comment type="caution">
    <text evidence="16">The sequence shown here is derived from an EMBL/GenBank/DDBJ whole genome shotgun (WGS) entry which is preliminary data.</text>
</comment>
<evidence type="ECO:0000256" key="6">
    <source>
        <dbReference type="ARBA" id="ARBA00022643"/>
    </source>
</evidence>
<dbReference type="PROSITE" id="PS51278">
    <property type="entry name" value="GATASE_TYPE_2"/>
    <property type="match status" value="1"/>
</dbReference>
<dbReference type="EMBL" id="PNIQ01000650">
    <property type="protein sequence ID" value="PMP79733.1"/>
    <property type="molecule type" value="Genomic_DNA"/>
</dbReference>
<evidence type="ECO:0000256" key="10">
    <source>
        <dbReference type="ARBA" id="ARBA00023004"/>
    </source>
</evidence>
<evidence type="ECO:0000256" key="7">
    <source>
        <dbReference type="ARBA" id="ARBA00022723"/>
    </source>
</evidence>
<evidence type="ECO:0000313" key="16">
    <source>
        <dbReference type="EMBL" id="PMP79733.1"/>
    </source>
</evidence>
<keyword evidence="7" id="KW-0479">Metal-binding</keyword>
<organism evidence="16 17">
    <name type="scientific">Chloroflexus aggregans</name>
    <dbReference type="NCBI Taxonomy" id="152260"/>
    <lineage>
        <taxon>Bacteria</taxon>
        <taxon>Bacillati</taxon>
        <taxon>Chloroflexota</taxon>
        <taxon>Chloroflexia</taxon>
        <taxon>Chloroflexales</taxon>
        <taxon>Chloroflexineae</taxon>
        <taxon>Chloroflexaceae</taxon>
        <taxon>Chloroflexus</taxon>
    </lineage>
</organism>
<keyword evidence="9" id="KW-0560">Oxidoreductase</keyword>
<keyword evidence="5" id="KW-0285">Flavoprotein</keyword>
<dbReference type="Pfam" id="PF00310">
    <property type="entry name" value="GATase_2"/>
    <property type="match status" value="1"/>
</dbReference>
<evidence type="ECO:0000256" key="12">
    <source>
        <dbReference type="ARBA" id="ARBA00023164"/>
    </source>
</evidence>
<sequence>MYLPARDPARLYDPRFEHDACGIGFVARVNGRASHDILELALTALGRLEHRGAVADDARTGDGAGVLTQLPRRLLQRELAAAGITVADADLALGMLFLPADPDQCT</sequence>
<dbReference type="PANTHER" id="PTHR11938:SF133">
    <property type="entry name" value="GLUTAMATE SYNTHASE (NADH)"/>
    <property type="match status" value="1"/>
</dbReference>
<evidence type="ECO:0000256" key="11">
    <source>
        <dbReference type="ARBA" id="ARBA00023014"/>
    </source>
</evidence>
<feature type="domain" description="Glutamine amidotransferase type-2" evidence="15">
    <location>
        <begin position="21"/>
        <end position="106"/>
    </location>
</feature>
<dbReference type="PANTHER" id="PTHR11938">
    <property type="entry name" value="FAD NADPH DEHYDROGENASE/OXIDOREDUCTASE"/>
    <property type="match status" value="1"/>
</dbReference>
<comment type="cofactor">
    <cofactor evidence="2">
        <name>[3Fe-4S] cluster</name>
        <dbReference type="ChEBI" id="CHEBI:21137"/>
    </cofactor>
</comment>
<dbReference type="InterPro" id="IPR050711">
    <property type="entry name" value="ET-N_metabolism_enzyme"/>
</dbReference>